<dbReference type="InterPro" id="IPR001818">
    <property type="entry name" value="Pept_M10_metallopeptidase"/>
</dbReference>
<evidence type="ECO:0000313" key="7">
    <source>
        <dbReference type="Proteomes" id="UP000198535"/>
    </source>
</evidence>
<evidence type="ECO:0000313" key="6">
    <source>
        <dbReference type="EMBL" id="SFM31556.1"/>
    </source>
</evidence>
<accession>A0A1I4PVG0</accession>
<dbReference type="Gene3D" id="3.40.390.10">
    <property type="entry name" value="Collagenase (Catalytic Domain)"/>
    <property type="match status" value="1"/>
</dbReference>
<organism evidence="6 7">
    <name type="scientific">Methanolobus profundi</name>
    <dbReference type="NCBI Taxonomy" id="487685"/>
    <lineage>
        <taxon>Archaea</taxon>
        <taxon>Methanobacteriati</taxon>
        <taxon>Methanobacteriota</taxon>
        <taxon>Stenosarchaea group</taxon>
        <taxon>Methanomicrobia</taxon>
        <taxon>Methanosarcinales</taxon>
        <taxon>Methanosarcinaceae</taxon>
        <taxon>Methanolobus</taxon>
    </lineage>
</organism>
<protein>
    <submittedName>
        <fullName evidence="6">Matrixin</fullName>
    </submittedName>
</protein>
<evidence type="ECO:0000256" key="4">
    <source>
        <dbReference type="ARBA" id="ARBA00022833"/>
    </source>
</evidence>
<sequence length="236" mass="26288">MNKLIIGLVLALLLLSTAGIGVATDNKPDNAPPDVQKITFVHYAKSADNSKTEWDEEVDVYKLLPSKVKWYDTVEYEIYADGSGLNKKNTYDAISESLQTWDAETSFDLFAKPKWMEGQASVTPGELDGKNIVVWNDLGSSGIIAMNTFWFYRATGEIVDSDVEFNTYYEWSTTGETNKMDLQNIATHEFGHNGLNDLYITKCTELTMYGYSGYGETKKQTLGTGDISGIQALYGE</sequence>
<gene>
    <name evidence="6" type="ORF">SAMN04488696_0913</name>
</gene>
<proteinExistence type="predicted"/>
<evidence type="ECO:0000256" key="3">
    <source>
        <dbReference type="ARBA" id="ARBA00022801"/>
    </source>
</evidence>
<dbReference type="Proteomes" id="UP000198535">
    <property type="component" value="Unassembled WGS sequence"/>
</dbReference>
<name>A0A1I4PVG0_9EURY</name>
<dbReference type="OrthoDB" id="137831at2157"/>
<dbReference type="RefSeq" id="WP_091933689.1">
    <property type="nucleotide sequence ID" value="NZ_FOUJ01000001.1"/>
</dbReference>
<keyword evidence="3" id="KW-0378">Hydrolase</keyword>
<keyword evidence="2" id="KW-0479">Metal-binding</keyword>
<dbReference type="SUPFAM" id="SSF55486">
    <property type="entry name" value="Metalloproteases ('zincins'), catalytic domain"/>
    <property type="match status" value="1"/>
</dbReference>
<dbReference type="EMBL" id="FOUJ01000001">
    <property type="protein sequence ID" value="SFM31556.1"/>
    <property type="molecule type" value="Genomic_DNA"/>
</dbReference>
<evidence type="ECO:0000259" key="5">
    <source>
        <dbReference type="Pfam" id="PF00413"/>
    </source>
</evidence>
<feature type="domain" description="Peptidase M10 metallopeptidase" evidence="5">
    <location>
        <begin position="72"/>
        <end position="235"/>
    </location>
</feature>
<dbReference type="GO" id="GO:0031012">
    <property type="term" value="C:extracellular matrix"/>
    <property type="evidence" value="ECO:0007669"/>
    <property type="project" value="InterPro"/>
</dbReference>
<keyword evidence="7" id="KW-1185">Reference proteome</keyword>
<evidence type="ECO:0000256" key="1">
    <source>
        <dbReference type="ARBA" id="ARBA00022670"/>
    </source>
</evidence>
<dbReference type="Pfam" id="PF00413">
    <property type="entry name" value="Peptidase_M10"/>
    <property type="match status" value="1"/>
</dbReference>
<dbReference type="AlphaFoldDB" id="A0A1I4PVG0"/>
<keyword evidence="1" id="KW-0645">Protease</keyword>
<dbReference type="GO" id="GO:0008270">
    <property type="term" value="F:zinc ion binding"/>
    <property type="evidence" value="ECO:0007669"/>
    <property type="project" value="InterPro"/>
</dbReference>
<keyword evidence="4" id="KW-0862">Zinc</keyword>
<dbReference type="STRING" id="487685.SAMN04488696_0913"/>
<reference evidence="7" key="1">
    <citation type="submission" date="2016-10" db="EMBL/GenBank/DDBJ databases">
        <authorList>
            <person name="Varghese N."/>
            <person name="Submissions S."/>
        </authorList>
    </citation>
    <scope>NUCLEOTIDE SEQUENCE [LARGE SCALE GENOMIC DNA]</scope>
    <source>
        <strain evidence="7">Mob M</strain>
    </source>
</reference>
<dbReference type="GO" id="GO:0004222">
    <property type="term" value="F:metalloendopeptidase activity"/>
    <property type="evidence" value="ECO:0007669"/>
    <property type="project" value="InterPro"/>
</dbReference>
<dbReference type="InterPro" id="IPR024079">
    <property type="entry name" value="MetalloPept_cat_dom_sf"/>
</dbReference>
<dbReference type="GO" id="GO:0006508">
    <property type="term" value="P:proteolysis"/>
    <property type="evidence" value="ECO:0007669"/>
    <property type="project" value="UniProtKB-KW"/>
</dbReference>
<evidence type="ECO:0000256" key="2">
    <source>
        <dbReference type="ARBA" id="ARBA00022723"/>
    </source>
</evidence>